<evidence type="ECO:0000256" key="4">
    <source>
        <dbReference type="ARBA" id="ARBA00022692"/>
    </source>
</evidence>
<dbReference type="Gramene" id="ONI11209">
    <property type="protein sequence ID" value="ONI11209"/>
    <property type="gene ID" value="PRUPE_4G092600"/>
</dbReference>
<dbReference type="AlphaFoldDB" id="A0A251PI19"/>
<evidence type="ECO:0000313" key="13">
    <source>
        <dbReference type="EMBL" id="ONI11211.1"/>
    </source>
</evidence>
<dbReference type="Gramene" id="ONI11211">
    <property type="protein sequence ID" value="ONI11211"/>
    <property type="gene ID" value="PRUPE_4G092600"/>
</dbReference>
<evidence type="ECO:0000256" key="2">
    <source>
        <dbReference type="ARBA" id="ARBA00010486"/>
    </source>
</evidence>
<dbReference type="Gene3D" id="2.60.120.10">
    <property type="entry name" value="Jelly Rolls"/>
    <property type="match status" value="1"/>
</dbReference>
<dbReference type="EMBL" id="CM007654">
    <property type="protein sequence ID" value="ONI11212.1"/>
    <property type="molecule type" value="Genomic_DNA"/>
</dbReference>
<dbReference type="InterPro" id="IPR014710">
    <property type="entry name" value="RmlC-like_jellyroll"/>
</dbReference>
<keyword evidence="14" id="KW-1185">Reference proteome</keyword>
<reference evidence="13" key="2">
    <citation type="submission" date="2016-12" db="EMBL/GenBank/DDBJ databases">
        <title>WGS assembly of Prunus persica.</title>
        <authorList>
            <person name="Verde I."/>
            <person name="Jenkins J."/>
            <person name="Dondini L."/>
            <person name="Micali S."/>
            <person name="Pagliarani G."/>
            <person name="Vendramin E."/>
            <person name="Paris R."/>
            <person name="Aramini V."/>
            <person name="Gazza L."/>
            <person name="Rossini L."/>
            <person name="Bassi D."/>
            <person name="Troggio M."/>
            <person name="Shu S."/>
            <person name="Grimwood J.H."/>
            <person name="Tartarini S."/>
            <person name="Dettori M.T."/>
            <person name="Schmutz J."/>
        </authorList>
    </citation>
    <scope>NUCLEOTIDE SEQUENCE</scope>
</reference>
<dbReference type="Gramene" id="ONI11212">
    <property type="protein sequence ID" value="ONI11212"/>
    <property type="gene ID" value="PRUPE_4G092600"/>
</dbReference>
<feature type="region of interest" description="Disordered" evidence="10">
    <location>
        <begin position="1"/>
        <end position="24"/>
    </location>
</feature>
<dbReference type="SUPFAM" id="SSF81324">
    <property type="entry name" value="Voltage-gated potassium channels"/>
    <property type="match status" value="1"/>
</dbReference>
<keyword evidence="6" id="KW-0406">Ion transport</keyword>
<dbReference type="STRING" id="3760.A0A251PI19"/>
<dbReference type="GO" id="GO:0016020">
    <property type="term" value="C:membrane"/>
    <property type="evidence" value="ECO:0007669"/>
    <property type="project" value="UniProtKB-SubCell"/>
</dbReference>
<keyword evidence="4 11" id="KW-0812">Transmembrane</keyword>
<feature type="transmembrane region" description="Helical" evidence="11">
    <location>
        <begin position="357"/>
        <end position="375"/>
    </location>
</feature>
<evidence type="ECO:0000313" key="14">
    <source>
        <dbReference type="Proteomes" id="UP000006882"/>
    </source>
</evidence>
<reference evidence="13 14" key="1">
    <citation type="journal article" date="2013" name="Nat. Genet.">
        <title>The high-quality draft genome of peach (Prunus persica) identifies unique patterns of genetic diversity, domestication and genome evolution.</title>
        <authorList>
            <consortium name="International Peach Genome Initiative"/>
            <person name="Verde I."/>
            <person name="Abbott A.G."/>
            <person name="Scalabrin S."/>
            <person name="Jung S."/>
            <person name="Shu S."/>
            <person name="Marroni F."/>
            <person name="Zhebentyayeva T."/>
            <person name="Dettori M.T."/>
            <person name="Grimwood J."/>
            <person name="Cattonaro F."/>
            <person name="Zuccolo A."/>
            <person name="Rossini L."/>
            <person name="Jenkins J."/>
            <person name="Vendramin E."/>
            <person name="Meisel L.A."/>
            <person name="Decroocq V."/>
            <person name="Sosinski B."/>
            <person name="Prochnik S."/>
            <person name="Mitros T."/>
            <person name="Policriti A."/>
            <person name="Cipriani G."/>
            <person name="Dondini L."/>
            <person name="Ficklin S."/>
            <person name="Goodstein D.M."/>
            <person name="Xuan P."/>
            <person name="Del Fabbro C."/>
            <person name="Aramini V."/>
            <person name="Copetti D."/>
            <person name="Gonzalez S."/>
            <person name="Horner D.S."/>
            <person name="Falchi R."/>
            <person name="Lucas S."/>
            <person name="Mica E."/>
            <person name="Maldonado J."/>
            <person name="Lazzari B."/>
            <person name="Bielenberg D."/>
            <person name="Pirona R."/>
            <person name="Miculan M."/>
            <person name="Barakat A."/>
            <person name="Testolin R."/>
            <person name="Stella A."/>
            <person name="Tartarini S."/>
            <person name="Tonutti P."/>
            <person name="Arus P."/>
            <person name="Orellana A."/>
            <person name="Wells C."/>
            <person name="Main D."/>
            <person name="Vizzotto G."/>
            <person name="Silva H."/>
            <person name="Salamini F."/>
            <person name="Schmutz J."/>
            <person name="Morgante M."/>
            <person name="Rokhsar D.S."/>
        </authorList>
    </citation>
    <scope>NUCLEOTIDE SEQUENCE [LARGE SCALE GENOMIC DNA]</scope>
    <source>
        <strain evidence="14">cv. Nemared</strain>
    </source>
</reference>
<dbReference type="Proteomes" id="UP000006882">
    <property type="component" value="Chromosome G4"/>
</dbReference>
<dbReference type="PANTHER" id="PTHR45651:SF68">
    <property type="entry name" value="ION TRANSPORT DOMAIN-CONTAINING PROTEIN"/>
    <property type="match status" value="1"/>
</dbReference>
<dbReference type="EMBL" id="CM007654">
    <property type="protein sequence ID" value="ONI11209.1"/>
    <property type="molecule type" value="Genomic_DNA"/>
</dbReference>
<dbReference type="Gramene" id="ONI11210">
    <property type="protein sequence ID" value="ONI11210"/>
    <property type="gene ID" value="PRUPE_4G092600"/>
</dbReference>
<evidence type="ECO:0000256" key="9">
    <source>
        <dbReference type="ARBA" id="ARBA00023303"/>
    </source>
</evidence>
<dbReference type="SUPFAM" id="SSF51206">
    <property type="entry name" value="cAMP-binding domain-like"/>
    <property type="match status" value="1"/>
</dbReference>
<dbReference type="CDD" id="cd00038">
    <property type="entry name" value="CAP_ED"/>
    <property type="match status" value="1"/>
</dbReference>
<evidence type="ECO:0000259" key="12">
    <source>
        <dbReference type="PROSITE" id="PS50042"/>
    </source>
</evidence>
<organism evidence="13 14">
    <name type="scientific">Prunus persica</name>
    <name type="common">Peach</name>
    <name type="synonym">Amygdalus persica</name>
    <dbReference type="NCBI Taxonomy" id="3760"/>
    <lineage>
        <taxon>Eukaryota</taxon>
        <taxon>Viridiplantae</taxon>
        <taxon>Streptophyta</taxon>
        <taxon>Embryophyta</taxon>
        <taxon>Tracheophyta</taxon>
        <taxon>Spermatophyta</taxon>
        <taxon>Magnoliopsida</taxon>
        <taxon>eudicotyledons</taxon>
        <taxon>Gunneridae</taxon>
        <taxon>Pentapetalae</taxon>
        <taxon>rosids</taxon>
        <taxon>fabids</taxon>
        <taxon>Rosales</taxon>
        <taxon>Rosaceae</taxon>
        <taxon>Amygdaloideae</taxon>
        <taxon>Amygdaleae</taxon>
        <taxon>Prunus</taxon>
    </lineage>
</organism>
<keyword evidence="9" id="KW-0407">Ion channel</keyword>
<dbReference type="Gene3D" id="1.10.287.70">
    <property type="match status" value="1"/>
</dbReference>
<dbReference type="GO" id="GO:0005216">
    <property type="term" value="F:monoatomic ion channel activity"/>
    <property type="evidence" value="ECO:0007669"/>
    <property type="project" value="InterPro"/>
</dbReference>
<dbReference type="Gramene" id="ONI11208">
    <property type="protein sequence ID" value="ONI11208"/>
    <property type="gene ID" value="PRUPE_4G092600"/>
</dbReference>
<dbReference type="PANTHER" id="PTHR45651">
    <property type="entry name" value="CYCLIC NUCLEOTIDE-GATED ION CHANNEL 15-RELATED-RELATED"/>
    <property type="match status" value="1"/>
</dbReference>
<name>A0A251PI19_PRUPE</name>
<accession>A0A251PI19</accession>
<comment type="subcellular location">
    <subcellularLocation>
        <location evidence="1">Membrane</location>
        <topology evidence="1">Multi-pass membrane protein</topology>
    </subcellularLocation>
</comment>
<proteinExistence type="inferred from homology"/>
<dbReference type="Pfam" id="PF00520">
    <property type="entry name" value="Ion_trans"/>
    <property type="match status" value="1"/>
</dbReference>
<keyword evidence="3" id="KW-0813">Transport</keyword>
<dbReference type="InterPro" id="IPR000595">
    <property type="entry name" value="cNMP-bd_dom"/>
</dbReference>
<evidence type="ECO:0000256" key="1">
    <source>
        <dbReference type="ARBA" id="ARBA00004141"/>
    </source>
</evidence>
<dbReference type="EMBL" id="CM007654">
    <property type="protein sequence ID" value="ONI11211.1"/>
    <property type="molecule type" value="Genomic_DNA"/>
</dbReference>
<feature type="domain" description="Cyclic nucleotide-binding" evidence="12">
    <location>
        <begin position="464"/>
        <end position="550"/>
    </location>
</feature>
<sequence>MSSQRREDDDHQTNIASDTPGKPYNLENVEGQARCPASQIGELFTKKKWECKDHSASLWNKMIVISCVIAISLDPLFLYIPFIDEDNKCLGMDKKLRNVALILRSLTDITFLVDIGYQIIPGINKAYEVINQGKEQWELDWQATLIRREEIIPFAVILARELNWCSLVTDLLSVFPMPQLLVGYLFFEMREPGYLERRKVVNFLLLSQYLPRIYRIILSSKELTRTAGIRVKAIFNLFLYILASHVIGAFWYFFSVQREISCWHSACGKQTECTSTFYCDDDHNTTTTMINLLNTSCGISDSNPQFNYGIFLDSIKIGKTEHMQFPTKLCYSFWWGLRNLSNFGTNLTTSSYLWENLFAILISITGLLLFIYLIGNVQTFIQMRTTKSEEIRQKIDLKKDVIETWMKKNDIHDDMKKEIMKNINKKWEEDKDGVLENIFNVLPDYTKKSLKYELCLKILSQEPLLKLMDDKVLKMMCDYLKLVTYKADHIIFQMDHPINRMLLIIEGTVLTYKHTRGDETTKDSGAAPSPSPSMITKLLGKGDVYGQELLTWSSNQSGIHSHPICSENVQCQTNVEGFVLSAEDLVEVSKCQRWKLNDDP</sequence>
<dbReference type="InterPro" id="IPR018490">
    <property type="entry name" value="cNMP-bd_dom_sf"/>
</dbReference>
<dbReference type="EMBL" id="CM007654">
    <property type="protein sequence ID" value="ONI11208.1"/>
    <property type="molecule type" value="Genomic_DNA"/>
</dbReference>
<evidence type="ECO:0000256" key="5">
    <source>
        <dbReference type="ARBA" id="ARBA00022989"/>
    </source>
</evidence>
<gene>
    <name evidence="13" type="ORF">PRUPE_4G092600</name>
</gene>
<dbReference type="OrthoDB" id="10296804at2759"/>
<keyword evidence="8" id="KW-1071">Ligand-gated ion channel</keyword>
<dbReference type="InterPro" id="IPR005821">
    <property type="entry name" value="Ion_trans_dom"/>
</dbReference>
<feature type="transmembrane region" description="Helical" evidence="11">
    <location>
        <begin position="233"/>
        <end position="254"/>
    </location>
</feature>
<protein>
    <recommendedName>
        <fullName evidence="12">Cyclic nucleotide-binding domain-containing protein</fullName>
    </recommendedName>
</protein>
<evidence type="ECO:0000256" key="10">
    <source>
        <dbReference type="SAM" id="MobiDB-lite"/>
    </source>
</evidence>
<keyword evidence="5 11" id="KW-1133">Transmembrane helix</keyword>
<comment type="similarity">
    <text evidence="2">Belongs to the cyclic nucleotide-gated cation channel (TC 1.A.1.5) family.</text>
</comment>
<dbReference type="PROSITE" id="PS50042">
    <property type="entry name" value="CNMP_BINDING_3"/>
    <property type="match status" value="1"/>
</dbReference>
<keyword evidence="7 11" id="KW-0472">Membrane</keyword>
<evidence type="ECO:0000256" key="11">
    <source>
        <dbReference type="SAM" id="Phobius"/>
    </source>
</evidence>
<evidence type="ECO:0000256" key="3">
    <source>
        <dbReference type="ARBA" id="ARBA00022448"/>
    </source>
</evidence>
<feature type="compositionally biased region" description="Basic and acidic residues" evidence="10">
    <location>
        <begin position="1"/>
        <end position="12"/>
    </location>
</feature>
<evidence type="ECO:0000256" key="6">
    <source>
        <dbReference type="ARBA" id="ARBA00023065"/>
    </source>
</evidence>
<evidence type="ECO:0000256" key="7">
    <source>
        <dbReference type="ARBA" id="ARBA00023136"/>
    </source>
</evidence>
<dbReference type="EMBL" id="CM007654">
    <property type="protein sequence ID" value="ONI11210.1"/>
    <property type="molecule type" value="Genomic_DNA"/>
</dbReference>
<evidence type="ECO:0000256" key="8">
    <source>
        <dbReference type="ARBA" id="ARBA00023286"/>
    </source>
</evidence>